<dbReference type="STRING" id="570521.SAMN04488508_107140"/>
<feature type="coiled-coil region" evidence="1">
    <location>
        <begin position="43"/>
        <end position="142"/>
    </location>
</feature>
<dbReference type="AlphaFoldDB" id="A0A1M6I646"/>
<dbReference type="EMBL" id="FQYP01000007">
    <property type="protein sequence ID" value="SHJ29894.1"/>
    <property type="molecule type" value="Genomic_DNA"/>
</dbReference>
<evidence type="ECO:0000313" key="2">
    <source>
        <dbReference type="EMBL" id="SHJ29894.1"/>
    </source>
</evidence>
<organism evidence="2 3">
    <name type="scientific">Aquimarina spongiae</name>
    <dbReference type="NCBI Taxonomy" id="570521"/>
    <lineage>
        <taxon>Bacteria</taxon>
        <taxon>Pseudomonadati</taxon>
        <taxon>Bacteroidota</taxon>
        <taxon>Flavobacteriia</taxon>
        <taxon>Flavobacteriales</taxon>
        <taxon>Flavobacteriaceae</taxon>
        <taxon>Aquimarina</taxon>
    </lineage>
</organism>
<reference evidence="3" key="1">
    <citation type="submission" date="2016-11" db="EMBL/GenBank/DDBJ databases">
        <authorList>
            <person name="Varghese N."/>
            <person name="Submissions S."/>
        </authorList>
    </citation>
    <scope>NUCLEOTIDE SEQUENCE [LARGE SCALE GENOMIC DNA]</scope>
    <source>
        <strain evidence="3">DSM 22623</strain>
    </source>
</reference>
<name>A0A1M6I646_9FLAO</name>
<accession>A0A1M6I646</accession>
<keyword evidence="1" id="KW-0175">Coiled coil</keyword>
<evidence type="ECO:0000313" key="3">
    <source>
        <dbReference type="Proteomes" id="UP000184432"/>
    </source>
</evidence>
<sequence>MKAIQKITIVICLLKGLTISAQEYPFLTDPGSMGGSIGAYYLYRSLLSEEKKLTSEINNYRNKYYERLAYLTGPTAAGALYVNDKLDEEMSNARKRYNTLTNRNSTMAFFNYTKKKRNTKNLATAKQMIDNLQRELDNNNSLIILYGDRLNLYQNAMESIFNIHRLLDMIEDSVEQSALTDFITRRK</sequence>
<dbReference type="Proteomes" id="UP000184432">
    <property type="component" value="Unassembled WGS sequence"/>
</dbReference>
<proteinExistence type="predicted"/>
<keyword evidence="3" id="KW-1185">Reference proteome</keyword>
<evidence type="ECO:0000256" key="1">
    <source>
        <dbReference type="SAM" id="Coils"/>
    </source>
</evidence>
<dbReference type="OrthoDB" id="1254387at2"/>
<protein>
    <submittedName>
        <fullName evidence="2">Uncharacterized protein</fullName>
    </submittedName>
</protein>
<dbReference type="RefSeq" id="WP_073318039.1">
    <property type="nucleotide sequence ID" value="NZ_FQYP01000007.1"/>
</dbReference>
<gene>
    <name evidence="2" type="ORF">SAMN04488508_107140</name>
</gene>